<comment type="caution">
    <text evidence="1">The sequence shown here is derived from an EMBL/GenBank/DDBJ whole genome shotgun (WGS) entry which is preliminary data.</text>
</comment>
<dbReference type="PANTHER" id="PTHR37490:SF3">
    <property type="entry name" value="DUF3431 DOMAIN CONTAINING PROTEIN"/>
    <property type="match status" value="1"/>
</dbReference>
<dbReference type="AlphaFoldDB" id="A0A168DNE9"/>
<dbReference type="OrthoDB" id="426718at2759"/>
<dbReference type="PANTHER" id="PTHR37490">
    <property type="entry name" value="EXPRESSED PROTEIN"/>
    <property type="match status" value="1"/>
</dbReference>
<evidence type="ECO:0000313" key="1">
    <source>
        <dbReference type="EMBL" id="OAA72818.1"/>
    </source>
</evidence>
<dbReference type="Proteomes" id="UP000076881">
    <property type="component" value="Unassembled WGS sequence"/>
</dbReference>
<dbReference type="EMBL" id="AZHF01000007">
    <property type="protein sequence ID" value="OAA72818.1"/>
    <property type="molecule type" value="Genomic_DNA"/>
</dbReference>
<protein>
    <submittedName>
        <fullName evidence="1">Uncharacterized protein</fullName>
    </submittedName>
</protein>
<dbReference type="InterPro" id="IPR021838">
    <property type="entry name" value="DUF3431"/>
</dbReference>
<gene>
    <name evidence="1" type="ORF">LEL_08602</name>
</gene>
<organism evidence="1 2">
    <name type="scientific">Akanthomyces lecanii RCEF 1005</name>
    <dbReference type="NCBI Taxonomy" id="1081108"/>
    <lineage>
        <taxon>Eukaryota</taxon>
        <taxon>Fungi</taxon>
        <taxon>Dikarya</taxon>
        <taxon>Ascomycota</taxon>
        <taxon>Pezizomycotina</taxon>
        <taxon>Sordariomycetes</taxon>
        <taxon>Hypocreomycetidae</taxon>
        <taxon>Hypocreales</taxon>
        <taxon>Cordycipitaceae</taxon>
        <taxon>Akanthomyces</taxon>
        <taxon>Cordyceps confragosa</taxon>
    </lineage>
</organism>
<sequence>MPRRDSLLFLTLFAATFFYFAALVQWRAAPAQQLPSWRHTTAGLASTNLSVHLVLATLKADDISWTSKLDIPNLRVIRYVSDDPAAQYRPPVPRKGREALIYHTYFYDFYDDLPDLSIMIHAEERPWHMEGVLQQSMAFALSQLDLERARQRGYANLRVSWENACPAWLDTTKTPEDSEKQEEPYMREAFEANFGPPLEVPRILAGPCCSQFVVTKEAVRRHPRSQYQRSRDWLVETGWSDYIAGRTWEHMFPWLFRGEAVDCPGEAEAYCSMYGICFERAEAAARYNRLWQEKRDLMEATEVLREILDPQAGVKARARMAEIDAILREGIVDALKRGQDEVRRSAAFDNLFKS</sequence>
<keyword evidence="2" id="KW-1185">Reference proteome</keyword>
<name>A0A168DNE9_CORDF</name>
<proteinExistence type="predicted"/>
<evidence type="ECO:0000313" key="2">
    <source>
        <dbReference type="Proteomes" id="UP000076881"/>
    </source>
</evidence>
<dbReference type="Pfam" id="PF11913">
    <property type="entry name" value="DUF3431"/>
    <property type="match status" value="1"/>
</dbReference>
<dbReference type="STRING" id="1081108.A0A168DNE9"/>
<reference evidence="1 2" key="1">
    <citation type="journal article" date="2016" name="Genome Biol. Evol.">
        <title>Divergent and convergent evolution of fungal pathogenicity.</title>
        <authorList>
            <person name="Shang Y."/>
            <person name="Xiao G."/>
            <person name="Zheng P."/>
            <person name="Cen K."/>
            <person name="Zhan S."/>
            <person name="Wang C."/>
        </authorList>
    </citation>
    <scope>NUCLEOTIDE SEQUENCE [LARGE SCALE GENOMIC DNA]</scope>
    <source>
        <strain evidence="1 2">RCEF 1005</strain>
    </source>
</reference>
<accession>A0A168DNE9</accession>